<evidence type="ECO:0000256" key="6">
    <source>
        <dbReference type="ARBA" id="ARBA00023139"/>
    </source>
</evidence>
<sequence length="377" mass="43691">MVKKYIAILFIPIILCGCWNYREINDRRLISGAAVDYNPSTKKYIVTFEAIDPMTEEGEENRGEIFTIEGDSPFDAVRNIVSKSGIKFYWPHAKVIILSEELAKKDILPILDYIYRDGEMRNDIWILISKEKSAADILKVKEKEYMPIPSFRIDRILKMESQNSLIGLRAVPMDEFIQRLYEPNQNPSLPGVKIEKNNGTETIIVTGLAVFKKDRLLGWLSDDESRTLLTIEDNVKRGYEYYDGEIPVGLKILSSKTRTKVKLVDNEINIYMDIDIEANIIELGGNVDYIKEKRRVLMKELEEKKKKDIEDLIKKVQNEFGVDIFDFSRYVKAQQPELWNKVKGDWDKVFDEVKFNINVDVLIKGSEKKDSPIMVNN</sequence>
<evidence type="ECO:0000259" key="9">
    <source>
        <dbReference type="Pfam" id="PF05504"/>
    </source>
</evidence>
<keyword evidence="3" id="KW-0309">Germination</keyword>
<accession>A0A267MFI2</accession>
<dbReference type="Pfam" id="PF05504">
    <property type="entry name" value="Spore_GerAC"/>
    <property type="match status" value="1"/>
</dbReference>
<dbReference type="NCBIfam" id="TIGR02887">
    <property type="entry name" value="spore_ger_x_C"/>
    <property type="match status" value="1"/>
</dbReference>
<evidence type="ECO:0000313" key="12">
    <source>
        <dbReference type="Proteomes" id="UP000216024"/>
    </source>
</evidence>
<feature type="coiled-coil region" evidence="8">
    <location>
        <begin position="287"/>
        <end position="319"/>
    </location>
</feature>
<gene>
    <name evidence="11" type="ORF">CCE28_16395</name>
</gene>
<dbReference type="Proteomes" id="UP000216024">
    <property type="component" value="Unassembled WGS sequence"/>
</dbReference>
<reference evidence="11 12" key="1">
    <citation type="submission" date="2017-06" db="EMBL/GenBank/DDBJ databases">
        <title>Draft genome sequence of anaerobic fermentative bacterium Anaeromicrobium sediminis DY2726D isolated from West Pacific Ocean sediments.</title>
        <authorList>
            <person name="Zeng X."/>
        </authorList>
    </citation>
    <scope>NUCLEOTIDE SEQUENCE [LARGE SCALE GENOMIC DNA]</scope>
    <source>
        <strain evidence="11 12">DY2726D</strain>
    </source>
</reference>
<dbReference type="InterPro" id="IPR057336">
    <property type="entry name" value="GerAC_N"/>
</dbReference>
<evidence type="ECO:0000259" key="10">
    <source>
        <dbReference type="Pfam" id="PF25198"/>
    </source>
</evidence>
<keyword evidence="5" id="KW-0472">Membrane</keyword>
<dbReference type="OrthoDB" id="9816067at2"/>
<dbReference type="InterPro" id="IPR038501">
    <property type="entry name" value="Spore_GerAC_C_sf"/>
</dbReference>
<evidence type="ECO:0000256" key="3">
    <source>
        <dbReference type="ARBA" id="ARBA00022544"/>
    </source>
</evidence>
<dbReference type="AlphaFoldDB" id="A0A267MFI2"/>
<feature type="domain" description="Spore germination protein N-terminal" evidence="10">
    <location>
        <begin position="20"/>
        <end position="194"/>
    </location>
</feature>
<evidence type="ECO:0000256" key="5">
    <source>
        <dbReference type="ARBA" id="ARBA00023136"/>
    </source>
</evidence>
<feature type="domain" description="Spore germination GerAC-like C-terminal" evidence="9">
    <location>
        <begin position="206"/>
        <end position="366"/>
    </location>
</feature>
<dbReference type="PANTHER" id="PTHR35789">
    <property type="entry name" value="SPORE GERMINATION PROTEIN B3"/>
    <property type="match status" value="1"/>
</dbReference>
<dbReference type="PANTHER" id="PTHR35789:SF1">
    <property type="entry name" value="SPORE GERMINATION PROTEIN B3"/>
    <property type="match status" value="1"/>
</dbReference>
<name>A0A267MFI2_9FIRM</name>
<dbReference type="InterPro" id="IPR046953">
    <property type="entry name" value="Spore_GerAC-like_C"/>
</dbReference>
<dbReference type="Pfam" id="PF25198">
    <property type="entry name" value="Spore_GerAC_N"/>
    <property type="match status" value="1"/>
</dbReference>
<dbReference type="InterPro" id="IPR008844">
    <property type="entry name" value="Spore_GerAC-like"/>
</dbReference>
<comment type="caution">
    <text evidence="11">The sequence shown here is derived from an EMBL/GenBank/DDBJ whole genome shotgun (WGS) entry which is preliminary data.</text>
</comment>
<proteinExistence type="inferred from homology"/>
<evidence type="ECO:0000256" key="1">
    <source>
        <dbReference type="ARBA" id="ARBA00004635"/>
    </source>
</evidence>
<keyword evidence="6" id="KW-0564">Palmitate</keyword>
<dbReference type="GO" id="GO:0009847">
    <property type="term" value="P:spore germination"/>
    <property type="evidence" value="ECO:0007669"/>
    <property type="project" value="InterPro"/>
</dbReference>
<keyword evidence="12" id="KW-1185">Reference proteome</keyword>
<evidence type="ECO:0000256" key="2">
    <source>
        <dbReference type="ARBA" id="ARBA00007886"/>
    </source>
</evidence>
<keyword evidence="4" id="KW-0732">Signal</keyword>
<dbReference type="PROSITE" id="PS51257">
    <property type="entry name" value="PROKAR_LIPOPROTEIN"/>
    <property type="match status" value="1"/>
</dbReference>
<evidence type="ECO:0000256" key="7">
    <source>
        <dbReference type="ARBA" id="ARBA00023288"/>
    </source>
</evidence>
<dbReference type="EMBL" id="NIBG01000018">
    <property type="protein sequence ID" value="PAB58217.1"/>
    <property type="molecule type" value="Genomic_DNA"/>
</dbReference>
<evidence type="ECO:0000313" key="11">
    <source>
        <dbReference type="EMBL" id="PAB58217.1"/>
    </source>
</evidence>
<evidence type="ECO:0000256" key="8">
    <source>
        <dbReference type="SAM" id="Coils"/>
    </source>
</evidence>
<protein>
    <submittedName>
        <fullName evidence="11">Uncharacterized protein</fullName>
    </submittedName>
</protein>
<keyword evidence="7" id="KW-0449">Lipoprotein</keyword>
<evidence type="ECO:0000256" key="4">
    <source>
        <dbReference type="ARBA" id="ARBA00022729"/>
    </source>
</evidence>
<dbReference type="GO" id="GO:0016020">
    <property type="term" value="C:membrane"/>
    <property type="evidence" value="ECO:0007669"/>
    <property type="project" value="UniProtKB-SubCell"/>
</dbReference>
<dbReference type="Gene3D" id="3.30.300.210">
    <property type="entry name" value="Nutrient germinant receptor protein C, domain 3"/>
    <property type="match status" value="1"/>
</dbReference>
<keyword evidence="8" id="KW-0175">Coiled coil</keyword>
<comment type="similarity">
    <text evidence="2">Belongs to the GerABKC lipoprotein family.</text>
</comment>
<organism evidence="11 12">
    <name type="scientific">Anaeromicrobium sediminis</name>
    <dbReference type="NCBI Taxonomy" id="1478221"/>
    <lineage>
        <taxon>Bacteria</taxon>
        <taxon>Bacillati</taxon>
        <taxon>Bacillota</taxon>
        <taxon>Clostridia</taxon>
        <taxon>Peptostreptococcales</taxon>
        <taxon>Thermotaleaceae</taxon>
        <taxon>Anaeromicrobium</taxon>
    </lineage>
</organism>
<comment type="subcellular location">
    <subcellularLocation>
        <location evidence="1">Membrane</location>
        <topology evidence="1">Lipid-anchor</topology>
    </subcellularLocation>
</comment>